<evidence type="ECO:0000256" key="7">
    <source>
        <dbReference type="ARBA" id="ARBA00022777"/>
    </source>
</evidence>
<evidence type="ECO:0000256" key="4">
    <source>
        <dbReference type="ARBA" id="ARBA00022679"/>
    </source>
</evidence>
<name>A0AAV4UC22_9ARAC</name>
<comment type="caution">
    <text evidence="22">The sequence shown here is derived from an EMBL/GenBank/DDBJ whole genome shotgun (WGS) entry which is preliminary data.</text>
</comment>
<keyword evidence="5" id="KW-0677">Repeat</keyword>
<reference evidence="22 23" key="1">
    <citation type="submission" date="2021-06" db="EMBL/GenBank/DDBJ databases">
        <title>Caerostris darwini draft genome.</title>
        <authorList>
            <person name="Kono N."/>
            <person name="Arakawa K."/>
        </authorList>
    </citation>
    <scope>NUCLEOTIDE SEQUENCE [LARGE SCALE GENOMIC DNA]</scope>
</reference>
<dbReference type="PANTHER" id="PTHR11042">
    <property type="entry name" value="EUKARYOTIC TRANSLATION INITIATION FACTOR 2-ALPHA KINASE EIF2-ALPHA KINASE -RELATED"/>
    <property type="match status" value="1"/>
</dbReference>
<keyword evidence="8" id="KW-0067">ATP-binding</keyword>
<comment type="similarity">
    <text evidence="12">Belongs to the protein kinase superfamily. Ser/Thr protein kinase family. GCN2 subfamily.</text>
</comment>
<evidence type="ECO:0000256" key="1">
    <source>
        <dbReference type="ARBA" id="ARBA00012513"/>
    </source>
</evidence>
<dbReference type="InterPro" id="IPR008271">
    <property type="entry name" value="Ser/Thr_kinase_AS"/>
</dbReference>
<evidence type="ECO:0000256" key="10">
    <source>
        <dbReference type="ARBA" id="ARBA00023157"/>
    </source>
</evidence>
<keyword evidence="9" id="KW-0832">Ubl conjugation</keyword>
<sequence length="524" mass="60035">MSRFSKAKEILLQKCLTRYDEESTVDVFSDETNGKTDRTFILHILIETLCWILEKDETKRELLFKHITSSLLKEKHLDSTIPITGLSRVRKEYALKFYEHIKQVHKTIVPSRQNQGIDLELGQFSYSKNIEDQFDEVEVIASGGFGTVYKVRHKFDKNYYAVKKIVFKYHNDLDYIKVLREVRNIACLKHINIVSYNNAWVESVEQSDICNNETGTETDSFIDRPSSFGNDGLPNRNVAWKETDASWVCFEGESRRGVDNGGASSDALEDYSSRPLGSSDALDDSDDSEDGITVVKMMLCIQMEFCDCDLRNWLDARSQRKPLPFIKSELDIFKEIVTGVEYIHSGGIIHRDLKPPNIFFSFKDQVMKVGDLGLATLAPCAAGPKPNRPDLSSGLGTPPYAAPEQRQTTTYDAKVDMYSLGIILIELLMNISTVMHLSRVIDHIKKNEFPPEILRKWPEYVPLVENLLSDPTKRMTSRQTLHLPLLNIPPTEENRILKMRIRELEQKIAELQITVDEQCRLQDE</sequence>
<evidence type="ECO:0000256" key="19">
    <source>
        <dbReference type="SAM" id="Coils"/>
    </source>
</evidence>
<organism evidence="22 23">
    <name type="scientific">Caerostris darwini</name>
    <dbReference type="NCBI Taxonomy" id="1538125"/>
    <lineage>
        <taxon>Eukaryota</taxon>
        <taxon>Metazoa</taxon>
        <taxon>Ecdysozoa</taxon>
        <taxon>Arthropoda</taxon>
        <taxon>Chelicerata</taxon>
        <taxon>Arachnida</taxon>
        <taxon>Araneae</taxon>
        <taxon>Araneomorphae</taxon>
        <taxon>Entelegynae</taxon>
        <taxon>Araneoidea</taxon>
        <taxon>Araneidae</taxon>
        <taxon>Caerostris</taxon>
    </lineage>
</organism>
<evidence type="ECO:0000256" key="6">
    <source>
        <dbReference type="ARBA" id="ARBA00022741"/>
    </source>
</evidence>
<dbReference type="SUPFAM" id="SSF56112">
    <property type="entry name" value="Protein kinase-like (PK-like)"/>
    <property type="match status" value="1"/>
</dbReference>
<keyword evidence="11" id="KW-0652">Protein synthesis inhibitor</keyword>
<feature type="domain" description="Protein kinase" evidence="21">
    <location>
        <begin position="134"/>
        <end position="486"/>
    </location>
</feature>
<dbReference type="CDD" id="cd13996">
    <property type="entry name" value="STKc_EIF2AK"/>
    <property type="match status" value="1"/>
</dbReference>
<dbReference type="GO" id="GO:0017148">
    <property type="term" value="P:negative regulation of translation"/>
    <property type="evidence" value="ECO:0007669"/>
    <property type="project" value="UniProtKB-KW"/>
</dbReference>
<evidence type="ECO:0000256" key="18">
    <source>
        <dbReference type="ARBA" id="ARBA00048977"/>
    </source>
</evidence>
<evidence type="ECO:0000256" key="20">
    <source>
        <dbReference type="SAM" id="MobiDB-lite"/>
    </source>
</evidence>
<dbReference type="AlphaFoldDB" id="A0AAV4UC22"/>
<dbReference type="EMBL" id="BPLQ01011076">
    <property type="protein sequence ID" value="GIY55329.1"/>
    <property type="molecule type" value="Genomic_DNA"/>
</dbReference>
<dbReference type="GO" id="GO:0005737">
    <property type="term" value="C:cytoplasm"/>
    <property type="evidence" value="ECO:0007669"/>
    <property type="project" value="TreeGrafter"/>
</dbReference>
<keyword evidence="6" id="KW-0547">Nucleotide-binding</keyword>
<evidence type="ECO:0000256" key="15">
    <source>
        <dbReference type="ARBA" id="ARBA00042914"/>
    </source>
</evidence>
<dbReference type="Gene3D" id="3.30.200.20">
    <property type="entry name" value="Phosphorylase Kinase, domain 1"/>
    <property type="match status" value="1"/>
</dbReference>
<keyword evidence="23" id="KW-1185">Reference proteome</keyword>
<evidence type="ECO:0000256" key="8">
    <source>
        <dbReference type="ARBA" id="ARBA00022840"/>
    </source>
</evidence>
<dbReference type="EC" id="2.7.11.1" evidence="1"/>
<dbReference type="Gene3D" id="1.10.510.10">
    <property type="entry name" value="Transferase(Phosphotransferase) domain 1"/>
    <property type="match status" value="1"/>
</dbReference>
<keyword evidence="10" id="KW-1015">Disulfide bond</keyword>
<dbReference type="SMART" id="SM00220">
    <property type="entry name" value="S_TKc"/>
    <property type="match status" value="1"/>
</dbReference>
<dbReference type="PROSITE" id="PS00108">
    <property type="entry name" value="PROTEIN_KINASE_ST"/>
    <property type="match status" value="1"/>
</dbReference>
<evidence type="ECO:0000256" key="3">
    <source>
        <dbReference type="ARBA" id="ARBA00022553"/>
    </source>
</evidence>
<evidence type="ECO:0000256" key="2">
    <source>
        <dbReference type="ARBA" id="ARBA00022527"/>
    </source>
</evidence>
<accession>A0AAV4UC22</accession>
<gene>
    <name evidence="22" type="primary">EIF2AK1</name>
    <name evidence="22" type="ORF">CDAR_65751</name>
</gene>
<dbReference type="InterPro" id="IPR054521">
    <property type="entry name" value="HRI2_3H"/>
</dbReference>
<evidence type="ECO:0000256" key="16">
    <source>
        <dbReference type="ARBA" id="ARBA00046654"/>
    </source>
</evidence>
<dbReference type="GO" id="GO:0003743">
    <property type="term" value="F:translation initiation factor activity"/>
    <property type="evidence" value="ECO:0007669"/>
    <property type="project" value="UniProtKB-KW"/>
</dbReference>
<keyword evidence="2" id="KW-0723">Serine/threonine-protein kinase</keyword>
<dbReference type="GO" id="GO:0005524">
    <property type="term" value="F:ATP binding"/>
    <property type="evidence" value="ECO:0007669"/>
    <property type="project" value="UniProtKB-KW"/>
</dbReference>
<comment type="subunit">
    <text evidence="16">Synthesized in an inactive form that binds to the N-terminal domain of CDC37. Has to be associated with a multiprotein complex containing Hsp90, CDC37 and PPP5C for maturation and activation by autophosphorylation. The phosphatase PPP5C modulates this activation. Homodimer; homodimerizes in presence of heme, forming a disulfide-linked inactive homodimer. Interacts with DELE1; binds both to full-length DELE1 and processed form of DELE1 (S-DELE1) in response to stress, leading to activate its protein kinase activity and trigger the integrated stress response (ISR).</text>
</comment>
<keyword evidence="22" id="KW-0396">Initiation factor</keyword>
<dbReference type="Proteomes" id="UP001054837">
    <property type="component" value="Unassembled WGS sequence"/>
</dbReference>
<keyword evidence="3" id="KW-0597">Phosphoprotein</keyword>
<dbReference type="GO" id="GO:0005634">
    <property type="term" value="C:nucleus"/>
    <property type="evidence" value="ECO:0007669"/>
    <property type="project" value="TreeGrafter"/>
</dbReference>
<dbReference type="InterPro" id="IPR050339">
    <property type="entry name" value="CC_SR_Kinase"/>
</dbReference>
<comment type="catalytic activity">
    <reaction evidence="18">
        <text>L-seryl-[protein] + ATP = O-phospho-L-seryl-[protein] + ADP + H(+)</text>
        <dbReference type="Rhea" id="RHEA:17989"/>
        <dbReference type="Rhea" id="RHEA-COMP:9863"/>
        <dbReference type="Rhea" id="RHEA-COMP:11604"/>
        <dbReference type="ChEBI" id="CHEBI:15378"/>
        <dbReference type="ChEBI" id="CHEBI:29999"/>
        <dbReference type="ChEBI" id="CHEBI:30616"/>
        <dbReference type="ChEBI" id="CHEBI:83421"/>
        <dbReference type="ChEBI" id="CHEBI:456216"/>
        <dbReference type="EC" id="2.7.11.1"/>
    </reaction>
    <physiologicalReaction direction="left-to-right" evidence="18">
        <dbReference type="Rhea" id="RHEA:17990"/>
    </physiologicalReaction>
</comment>
<dbReference type="PROSITE" id="PS50011">
    <property type="entry name" value="PROTEIN_KINASE_DOM"/>
    <property type="match status" value="1"/>
</dbReference>
<evidence type="ECO:0000256" key="9">
    <source>
        <dbReference type="ARBA" id="ARBA00022843"/>
    </source>
</evidence>
<dbReference type="GO" id="GO:0004694">
    <property type="term" value="F:eukaryotic translation initiation factor 2alpha kinase activity"/>
    <property type="evidence" value="ECO:0007669"/>
    <property type="project" value="TreeGrafter"/>
</dbReference>
<evidence type="ECO:0000313" key="22">
    <source>
        <dbReference type="EMBL" id="GIY55329.1"/>
    </source>
</evidence>
<evidence type="ECO:0000256" key="13">
    <source>
        <dbReference type="ARBA" id="ARBA00040433"/>
    </source>
</evidence>
<feature type="region of interest" description="Disordered" evidence="20">
    <location>
        <begin position="385"/>
        <end position="404"/>
    </location>
</feature>
<keyword evidence="7 22" id="KW-0418">Kinase</keyword>
<keyword evidence="4" id="KW-0808">Transferase</keyword>
<keyword evidence="19" id="KW-0175">Coiled coil</keyword>
<keyword evidence="22" id="KW-0648">Protein biosynthesis</keyword>
<feature type="region of interest" description="Disordered" evidence="20">
    <location>
        <begin position="255"/>
        <end position="288"/>
    </location>
</feature>
<feature type="coiled-coil region" evidence="19">
    <location>
        <begin position="494"/>
        <end position="521"/>
    </location>
</feature>
<evidence type="ECO:0000256" key="11">
    <source>
        <dbReference type="ARBA" id="ARBA00023193"/>
    </source>
</evidence>
<dbReference type="Pfam" id="PF00069">
    <property type="entry name" value="Pkinase"/>
    <property type="match status" value="2"/>
</dbReference>
<dbReference type="Pfam" id="PF22949">
    <property type="entry name" value="HRI2_3H"/>
    <property type="match status" value="1"/>
</dbReference>
<dbReference type="InterPro" id="IPR000719">
    <property type="entry name" value="Prot_kinase_dom"/>
</dbReference>
<evidence type="ECO:0000256" key="5">
    <source>
        <dbReference type="ARBA" id="ARBA00022737"/>
    </source>
</evidence>
<protein>
    <recommendedName>
        <fullName evidence="13">Eukaryotic translation initiation factor 2-alpha kinase 1</fullName>
        <ecNumber evidence="1">2.7.11.1</ecNumber>
    </recommendedName>
    <alternativeName>
        <fullName evidence="15">Heme-regulated eukaryotic initiation factor eIF-2-alpha kinase</fullName>
    </alternativeName>
    <alternativeName>
        <fullName evidence="14">Hemin-sensitive initiation factor 2-alpha kinase</fullName>
    </alternativeName>
</protein>
<evidence type="ECO:0000256" key="12">
    <source>
        <dbReference type="ARBA" id="ARBA00037982"/>
    </source>
</evidence>
<comment type="catalytic activity">
    <reaction evidence="17">
        <text>L-threonyl-[protein] + ATP = O-phospho-L-threonyl-[protein] + ADP + H(+)</text>
        <dbReference type="Rhea" id="RHEA:46608"/>
        <dbReference type="Rhea" id="RHEA-COMP:11060"/>
        <dbReference type="Rhea" id="RHEA-COMP:11605"/>
        <dbReference type="ChEBI" id="CHEBI:15378"/>
        <dbReference type="ChEBI" id="CHEBI:30013"/>
        <dbReference type="ChEBI" id="CHEBI:30616"/>
        <dbReference type="ChEBI" id="CHEBI:61977"/>
        <dbReference type="ChEBI" id="CHEBI:456216"/>
        <dbReference type="EC" id="2.7.11.1"/>
    </reaction>
    <physiologicalReaction direction="left-to-right" evidence="17">
        <dbReference type="Rhea" id="RHEA:46609"/>
    </physiologicalReaction>
</comment>
<evidence type="ECO:0000256" key="17">
    <source>
        <dbReference type="ARBA" id="ARBA00048659"/>
    </source>
</evidence>
<dbReference type="InterPro" id="IPR011009">
    <property type="entry name" value="Kinase-like_dom_sf"/>
</dbReference>
<evidence type="ECO:0000256" key="14">
    <source>
        <dbReference type="ARBA" id="ARBA00042456"/>
    </source>
</evidence>
<dbReference type="PANTHER" id="PTHR11042:SF160">
    <property type="entry name" value="EUKARYOTIC TRANSLATION INITIATION FACTOR 2-ALPHA KINASE 1"/>
    <property type="match status" value="1"/>
</dbReference>
<evidence type="ECO:0000313" key="23">
    <source>
        <dbReference type="Proteomes" id="UP001054837"/>
    </source>
</evidence>
<proteinExistence type="inferred from homology"/>
<evidence type="ECO:0000259" key="21">
    <source>
        <dbReference type="PROSITE" id="PS50011"/>
    </source>
</evidence>